<evidence type="ECO:0000256" key="12">
    <source>
        <dbReference type="ARBA" id="ARBA00023268"/>
    </source>
</evidence>
<dbReference type="Pfam" id="PF00109">
    <property type="entry name" value="ketoacyl-synt"/>
    <property type="match status" value="1"/>
</dbReference>
<dbReference type="InterPro" id="IPR014030">
    <property type="entry name" value="Ketoacyl_synth_N"/>
</dbReference>
<keyword evidence="12" id="KW-0511">Multifunctional enzyme</keyword>
<evidence type="ECO:0000256" key="11">
    <source>
        <dbReference type="ARBA" id="ARBA00023160"/>
    </source>
</evidence>
<keyword evidence="3" id="KW-0596">Phosphopantetheine</keyword>
<dbReference type="GO" id="GO:0016787">
    <property type="term" value="F:hydrolase activity"/>
    <property type="evidence" value="ECO:0007669"/>
    <property type="project" value="UniProtKB-KW"/>
</dbReference>
<dbReference type="Gene3D" id="3.30.70.3290">
    <property type="match status" value="1"/>
</dbReference>
<keyword evidence="16" id="KW-1185">Reference proteome</keyword>
<keyword evidence="7" id="KW-0521">NADP</keyword>
<dbReference type="SUPFAM" id="SSF53901">
    <property type="entry name" value="Thiolase-like"/>
    <property type="match status" value="2"/>
</dbReference>
<comment type="caution">
    <text evidence="15">The sequence shown here is derived from an EMBL/GenBank/DDBJ whole genome shotgun (WGS) entry which is preliminary data.</text>
</comment>
<dbReference type="SMART" id="SM00827">
    <property type="entry name" value="PKS_AT"/>
    <property type="match status" value="1"/>
</dbReference>
<dbReference type="InterPro" id="IPR050091">
    <property type="entry name" value="PKS_NRPS_Biosynth_Enz"/>
</dbReference>
<gene>
    <name evidence="15" type="primary">FASN</name>
    <name evidence="15" type="ORF">TNIN_83541</name>
</gene>
<evidence type="ECO:0000256" key="2">
    <source>
        <dbReference type="ARBA" id="ARBA00018769"/>
    </source>
</evidence>
<dbReference type="InterPro" id="IPR032821">
    <property type="entry name" value="PKS_assoc"/>
</dbReference>
<dbReference type="Gene3D" id="3.40.366.10">
    <property type="entry name" value="Malonyl-Coenzyme A Acyl Carrier Protein, domain 2"/>
    <property type="match status" value="1"/>
</dbReference>
<dbReference type="GO" id="GO:0004312">
    <property type="term" value="F:fatty acid synthase activity"/>
    <property type="evidence" value="ECO:0007669"/>
    <property type="project" value="UniProtKB-EC"/>
</dbReference>
<protein>
    <recommendedName>
        <fullName evidence="2">Fatty acid synthase</fullName>
        <ecNumber evidence="1">2.3.1.85</ecNumber>
    </recommendedName>
</protein>
<dbReference type="PROSITE" id="PS52004">
    <property type="entry name" value="KS3_2"/>
    <property type="match status" value="1"/>
</dbReference>
<dbReference type="GO" id="GO:0016491">
    <property type="term" value="F:oxidoreductase activity"/>
    <property type="evidence" value="ECO:0007669"/>
    <property type="project" value="UniProtKB-KW"/>
</dbReference>
<evidence type="ECO:0000256" key="1">
    <source>
        <dbReference type="ARBA" id="ARBA00012873"/>
    </source>
</evidence>
<evidence type="ECO:0000259" key="14">
    <source>
        <dbReference type="PROSITE" id="PS52004"/>
    </source>
</evidence>
<evidence type="ECO:0000256" key="6">
    <source>
        <dbReference type="ARBA" id="ARBA00022832"/>
    </source>
</evidence>
<evidence type="ECO:0000256" key="5">
    <source>
        <dbReference type="ARBA" id="ARBA00022801"/>
    </source>
</evidence>
<feature type="domain" description="Ketosynthase family 3 (KS3)" evidence="14">
    <location>
        <begin position="1"/>
        <end position="326"/>
    </location>
</feature>
<reference evidence="15" key="1">
    <citation type="submission" date="2020-08" db="EMBL/GenBank/DDBJ databases">
        <title>Multicomponent nature underlies the extraordinary mechanical properties of spider dragline silk.</title>
        <authorList>
            <person name="Kono N."/>
            <person name="Nakamura H."/>
            <person name="Mori M."/>
            <person name="Yoshida Y."/>
            <person name="Ohtoshi R."/>
            <person name="Malay A.D."/>
            <person name="Moran D.A.P."/>
            <person name="Tomita M."/>
            <person name="Numata K."/>
            <person name="Arakawa K."/>
        </authorList>
    </citation>
    <scope>NUCLEOTIDE SEQUENCE</scope>
</reference>
<keyword evidence="4" id="KW-0444">Lipid biosynthesis</keyword>
<dbReference type="InterPro" id="IPR016035">
    <property type="entry name" value="Acyl_Trfase/lysoPLipase"/>
</dbReference>
<evidence type="ECO:0000256" key="3">
    <source>
        <dbReference type="ARBA" id="ARBA00022450"/>
    </source>
</evidence>
<dbReference type="PANTHER" id="PTHR43775:SF7">
    <property type="entry name" value="FATTY ACID SYNTHASE"/>
    <property type="match status" value="1"/>
</dbReference>
<evidence type="ECO:0000313" key="15">
    <source>
        <dbReference type="EMBL" id="GFY74597.1"/>
    </source>
</evidence>
<proteinExistence type="predicted"/>
<dbReference type="PANTHER" id="PTHR43775">
    <property type="entry name" value="FATTY ACID SYNTHASE"/>
    <property type="match status" value="1"/>
</dbReference>
<dbReference type="InterPro" id="IPR014043">
    <property type="entry name" value="Acyl_transferase_dom"/>
</dbReference>
<dbReference type="InterPro" id="IPR016039">
    <property type="entry name" value="Thiolase-like"/>
</dbReference>
<evidence type="ECO:0000313" key="16">
    <source>
        <dbReference type="Proteomes" id="UP000886998"/>
    </source>
</evidence>
<comment type="catalytic activity">
    <reaction evidence="13">
        <text>acetyl-CoA + n malonyl-CoA + 2n NADPH + 2n H(+) = a long-chain fatty acid + (n+1) CoA + n CO2 + 2n NADP(+).</text>
        <dbReference type="EC" id="2.3.1.85"/>
    </reaction>
</comment>
<dbReference type="Gene3D" id="3.40.47.10">
    <property type="match status" value="1"/>
</dbReference>
<name>A0A8X6YQA5_9ARAC</name>
<dbReference type="EMBL" id="BMAV01020834">
    <property type="protein sequence ID" value="GFY74597.1"/>
    <property type="molecule type" value="Genomic_DNA"/>
</dbReference>
<evidence type="ECO:0000256" key="4">
    <source>
        <dbReference type="ARBA" id="ARBA00022516"/>
    </source>
</evidence>
<evidence type="ECO:0000256" key="9">
    <source>
        <dbReference type="ARBA" id="ARBA00023027"/>
    </source>
</evidence>
<organism evidence="15 16">
    <name type="scientific">Trichonephila inaurata madagascariensis</name>
    <dbReference type="NCBI Taxonomy" id="2747483"/>
    <lineage>
        <taxon>Eukaryota</taxon>
        <taxon>Metazoa</taxon>
        <taxon>Ecdysozoa</taxon>
        <taxon>Arthropoda</taxon>
        <taxon>Chelicerata</taxon>
        <taxon>Arachnida</taxon>
        <taxon>Araneae</taxon>
        <taxon>Araneomorphae</taxon>
        <taxon>Entelegynae</taxon>
        <taxon>Araneoidea</taxon>
        <taxon>Nephilidae</taxon>
        <taxon>Trichonephila</taxon>
        <taxon>Trichonephila inaurata</taxon>
    </lineage>
</organism>
<dbReference type="InterPro" id="IPR001227">
    <property type="entry name" value="Ac_transferase_dom_sf"/>
</dbReference>
<dbReference type="SUPFAM" id="SSF52151">
    <property type="entry name" value="FabD/lysophospholipase-like"/>
    <property type="match status" value="1"/>
</dbReference>
<dbReference type="OrthoDB" id="6435015at2759"/>
<evidence type="ECO:0000256" key="13">
    <source>
        <dbReference type="ARBA" id="ARBA00044883"/>
    </source>
</evidence>
<dbReference type="CDD" id="cd00833">
    <property type="entry name" value="PKS"/>
    <property type="match status" value="1"/>
</dbReference>
<dbReference type="EC" id="2.3.1.85" evidence="1"/>
<dbReference type="Pfam" id="PF00698">
    <property type="entry name" value="Acyl_transf_1"/>
    <property type="match status" value="1"/>
</dbReference>
<dbReference type="Proteomes" id="UP000886998">
    <property type="component" value="Unassembled WGS sequence"/>
</dbReference>
<keyword evidence="6" id="KW-0276">Fatty acid metabolism</keyword>
<evidence type="ECO:0000256" key="8">
    <source>
        <dbReference type="ARBA" id="ARBA00023002"/>
    </source>
</evidence>
<keyword evidence="10" id="KW-0443">Lipid metabolism</keyword>
<keyword evidence="9" id="KW-0520">NAD</keyword>
<keyword evidence="8" id="KW-0560">Oxidoreductase</keyword>
<dbReference type="SMART" id="SM00825">
    <property type="entry name" value="PKS_KS"/>
    <property type="match status" value="1"/>
</dbReference>
<dbReference type="Pfam" id="PF16197">
    <property type="entry name" value="KAsynt_C_assoc"/>
    <property type="match status" value="1"/>
</dbReference>
<keyword evidence="11" id="KW-0275">Fatty acid biosynthesis</keyword>
<sequence length="769" mass="85053">MLLETTYEAIVDAGYNPNELRGGNIGVFIGNSYIDTHEFFLRDVESINENVAPGCMNALLASRISHVFGFKGTSTVGDSACSSGLVSLNLAVQAILRGEVEAAVVGGTNLCLRPGTSIEFLKLGAISNDGVCRTFDAEAKGYVRSEAIVSIFLQKSDFARRKYATIIHIKTNIDGYKDKGITYPSVEMQRRLFQEVYQECKLSPSQISYVETHGTGTIVGDPVEVSAIADVFCSGREEPLWIGSVKSNMGHAEPASGLCGLIKVLIGMENGLLPPNLHFRKPNPSIPALIRGQIRIPTQSVPWKADYAGISAFGFGGVNAHVVLKSNEDEAKRHHDVALPQLVLNCGRTPENVQYIFDYLNTVKTSREFFALLHKSAYLRIEVKPHRGYKLFLKDQQTAEIKRVENAKRPVWYIFSCTGKHWTSIAKDIMEIKVFANSIKKSAETLKPYGLDLIDLVMNHGTPKTDLRNITSAYSSIIATQIALIDTLNAVGIEPTGLIGQGVEELLCGYVDGSLTAEQVTLVAYWIAKTLEETHLETGAMLDISTSWSEIQKCCPNDIFLSRHLAEESVTVSGPKSSIKTLVDKMQVENCLTQEVESYGYALHCHLVHAATEKLQKTLEKIMVNPKSRSSRWISSSHNESGWNNSSAKLADASYFDAIVIEISPHALSRYLISREIEHIRLLEKGVDPTASVLSCIGRLYILGLNPDVEKLYPKVQFPVPKGTPMISPLIKWDHSKSWPVPRWDERLEPSEIIFDVDVTSEESSEKIF</sequence>
<dbReference type="InterPro" id="IPR014031">
    <property type="entry name" value="Ketoacyl_synth_C"/>
</dbReference>
<dbReference type="AlphaFoldDB" id="A0A8X6YQA5"/>
<dbReference type="GO" id="GO:0006633">
    <property type="term" value="P:fatty acid biosynthetic process"/>
    <property type="evidence" value="ECO:0007669"/>
    <property type="project" value="UniProtKB-KW"/>
</dbReference>
<keyword evidence="5" id="KW-0378">Hydrolase</keyword>
<accession>A0A8X6YQA5</accession>
<dbReference type="InterPro" id="IPR020841">
    <property type="entry name" value="PKS_Beta-ketoAc_synthase_dom"/>
</dbReference>
<dbReference type="Pfam" id="PF02801">
    <property type="entry name" value="Ketoacyl-synt_C"/>
    <property type="match status" value="1"/>
</dbReference>
<evidence type="ECO:0000256" key="7">
    <source>
        <dbReference type="ARBA" id="ARBA00022857"/>
    </source>
</evidence>
<evidence type="ECO:0000256" key="10">
    <source>
        <dbReference type="ARBA" id="ARBA00023098"/>
    </source>
</evidence>